<evidence type="ECO:0000259" key="1">
    <source>
        <dbReference type="Pfam" id="PF01656"/>
    </source>
</evidence>
<name>A0AAP1RH20_9FLAO</name>
<dbReference type="Gene3D" id="3.40.50.300">
    <property type="entry name" value="P-loop containing nucleotide triphosphate hydrolases"/>
    <property type="match status" value="1"/>
</dbReference>
<organism evidence="2 3">
    <name type="scientific">Tenacibaculum finnmarkense genomovar finnmarkense</name>
    <dbReference type="NCBI Taxonomy" id="1458503"/>
    <lineage>
        <taxon>Bacteria</taxon>
        <taxon>Pseudomonadati</taxon>
        <taxon>Bacteroidota</taxon>
        <taxon>Flavobacteriia</taxon>
        <taxon>Flavobacteriales</taxon>
        <taxon>Flavobacteriaceae</taxon>
        <taxon>Tenacibaculum</taxon>
        <taxon>Tenacibaculum finnmarkense</taxon>
    </lineage>
</organism>
<dbReference type="RefSeq" id="WP_101955408.1">
    <property type="nucleotide sequence ID" value="NZ_JAJHTL010000028.1"/>
</dbReference>
<dbReference type="PANTHER" id="PTHR13696:SF96">
    <property type="entry name" value="COBQ_COBB_MIND_PARA NUCLEOTIDE BINDING DOMAIN-CONTAINING PROTEIN"/>
    <property type="match status" value="1"/>
</dbReference>
<dbReference type="Pfam" id="PF01656">
    <property type="entry name" value="CbiA"/>
    <property type="match status" value="1"/>
</dbReference>
<dbReference type="CDD" id="cd02042">
    <property type="entry name" value="ParAB_family"/>
    <property type="match status" value="1"/>
</dbReference>
<proteinExistence type="predicted"/>
<dbReference type="Proteomes" id="UP000806077">
    <property type="component" value="Unassembled WGS sequence"/>
</dbReference>
<reference evidence="2 3" key="1">
    <citation type="journal article" date="2020" name="Int. J. Syst. Evol. Microbiol.">
        <title>Tenacibaculum piscium sp. nov., isolated from skin ulcers of sea-farmed fish, and description of Tenacibaculum finnmarkense sp. nov. with subdivision into genomovars finnmarkense and ulcerans.</title>
        <authorList>
            <person name="Olsen A.B."/>
            <person name="Spilsberg B."/>
            <person name="Nilsen H.K."/>
            <person name="Lagesen K."/>
            <person name="Gulla S."/>
            <person name="Avendano-Herrera R."/>
            <person name="Irgang R."/>
            <person name="Duchaud E."/>
            <person name="Colquhoun D.J."/>
        </authorList>
    </citation>
    <scope>NUCLEOTIDE SEQUENCE [LARGE SCALE GENOMIC DNA]</scope>
    <source>
        <strain evidence="2 3">TNO037</strain>
    </source>
</reference>
<evidence type="ECO:0000313" key="2">
    <source>
        <dbReference type="EMBL" id="MBE7696181.1"/>
    </source>
</evidence>
<gene>
    <name evidence="2" type="ORF">F7645_12195</name>
</gene>
<dbReference type="InterPro" id="IPR050678">
    <property type="entry name" value="DNA_Partitioning_ATPase"/>
</dbReference>
<protein>
    <submittedName>
        <fullName evidence="2">ParA family protein</fullName>
    </submittedName>
</protein>
<dbReference type="InterPro" id="IPR002586">
    <property type="entry name" value="CobQ/CobB/MinD/ParA_Nub-bd_dom"/>
</dbReference>
<feature type="domain" description="CobQ/CobB/MinD/ParA nucleotide binding" evidence="1">
    <location>
        <begin position="5"/>
        <end position="162"/>
    </location>
</feature>
<keyword evidence="3" id="KW-1185">Reference proteome</keyword>
<dbReference type="InterPro" id="IPR027417">
    <property type="entry name" value="P-loop_NTPase"/>
</dbReference>
<dbReference type="AlphaFoldDB" id="A0AAP1RH20"/>
<sequence>MFKTIVISNQKGGVGKSALAYYLGLKFKEVSEIAFVDTDLQGTLHSFKENSNIDTYTIDDLDTIDKNKYNFLIIDTPPYLSKELPSIIKNADLILIPTKIGLPDFYSMEKTINMIKGFGKEKESLIVFNMVEQKTKILEQISGVLDDYNIPIAKTKIHNRIAYQRGYITLELDNKAQKEIDNLSLEIISKLV</sequence>
<comment type="caution">
    <text evidence="2">The sequence shown here is derived from an EMBL/GenBank/DDBJ whole genome shotgun (WGS) entry which is preliminary data.</text>
</comment>
<dbReference type="EMBL" id="WXXV01000026">
    <property type="protein sequence ID" value="MBE7696181.1"/>
    <property type="molecule type" value="Genomic_DNA"/>
</dbReference>
<dbReference type="PANTHER" id="PTHR13696">
    <property type="entry name" value="P-LOOP CONTAINING NUCLEOSIDE TRIPHOSPHATE HYDROLASE"/>
    <property type="match status" value="1"/>
</dbReference>
<dbReference type="SUPFAM" id="SSF52540">
    <property type="entry name" value="P-loop containing nucleoside triphosphate hydrolases"/>
    <property type="match status" value="1"/>
</dbReference>
<evidence type="ECO:0000313" key="3">
    <source>
        <dbReference type="Proteomes" id="UP000806077"/>
    </source>
</evidence>
<accession>A0AAP1RH20</accession>